<accession>A0A9Q3YY71</accession>
<sequence>MEKFLTNSCKTYRLETIVISNPETSYSREKSYVRTAEVYDLGKENNYFKYQILIVDFNFSDDDNAMGKLIKQISYLFDELILTIDEEGNIISVENLLFLQLRWTKIQTDLLKLHQGNVVENYFNQINMVLENEPSLIEFLQEYNMFGLLFNGLWNSFEERRIRKTKKEYVEIMTPEKKGGKIIQIISAENLEQSDVTYFRGINIFSKNNLVESFIEIKKHQYHLKHSLLWIG</sequence>
<organism evidence="1 2">
    <name type="scientific">Chryseobacterium turcicum</name>
    <dbReference type="NCBI Taxonomy" id="2898076"/>
    <lineage>
        <taxon>Bacteria</taxon>
        <taxon>Pseudomonadati</taxon>
        <taxon>Bacteroidota</taxon>
        <taxon>Flavobacteriia</taxon>
        <taxon>Flavobacteriales</taxon>
        <taxon>Weeksellaceae</taxon>
        <taxon>Chryseobacterium group</taxon>
        <taxon>Chryseobacterium</taxon>
    </lineage>
</organism>
<dbReference type="AlphaFoldDB" id="A0A9Q3YY71"/>
<dbReference type="RefSeq" id="WP_230667258.1">
    <property type="nucleotide sequence ID" value="NZ_JAJNAY010000001.1"/>
</dbReference>
<keyword evidence="2" id="KW-1185">Reference proteome</keyword>
<evidence type="ECO:0000313" key="1">
    <source>
        <dbReference type="EMBL" id="MCD1115995.1"/>
    </source>
</evidence>
<dbReference type="EMBL" id="JAJNAY010000001">
    <property type="protein sequence ID" value="MCD1115995.1"/>
    <property type="molecule type" value="Genomic_DNA"/>
</dbReference>
<proteinExistence type="predicted"/>
<dbReference type="Proteomes" id="UP001108025">
    <property type="component" value="Unassembled WGS sequence"/>
</dbReference>
<reference evidence="1" key="1">
    <citation type="submission" date="2021-11" db="EMBL/GenBank/DDBJ databases">
        <title>Description of novel Chryseobacterium species.</title>
        <authorList>
            <person name="Saticioglu I.B."/>
            <person name="Ay H."/>
            <person name="Altun S."/>
            <person name="Duman M."/>
        </authorList>
    </citation>
    <scope>NUCLEOTIDE SEQUENCE</scope>
    <source>
        <strain evidence="1">C-17</strain>
    </source>
</reference>
<name>A0A9Q3YY71_9FLAO</name>
<comment type="caution">
    <text evidence="1">The sequence shown here is derived from an EMBL/GenBank/DDBJ whole genome shotgun (WGS) entry which is preliminary data.</text>
</comment>
<gene>
    <name evidence="1" type="ORF">LO744_03845</name>
</gene>
<evidence type="ECO:0000313" key="2">
    <source>
        <dbReference type="Proteomes" id="UP001108025"/>
    </source>
</evidence>
<protein>
    <submittedName>
        <fullName evidence="1">Uncharacterized protein</fullName>
    </submittedName>
</protein>